<organism evidence="1 2">
    <name type="scientific">Mariniplasma anaerobium</name>
    <dbReference type="NCBI Taxonomy" id="2735436"/>
    <lineage>
        <taxon>Bacteria</taxon>
        <taxon>Bacillati</taxon>
        <taxon>Mycoplasmatota</taxon>
        <taxon>Mollicutes</taxon>
        <taxon>Acholeplasmatales</taxon>
        <taxon>Acholeplasmataceae</taxon>
        <taxon>Mariniplasma</taxon>
    </lineage>
</organism>
<dbReference type="Proteomes" id="UP000620133">
    <property type="component" value="Chromosome"/>
</dbReference>
<dbReference type="AlphaFoldDB" id="A0A7U9XXF2"/>
<proteinExistence type="predicted"/>
<keyword evidence="2" id="KW-1185">Reference proteome</keyword>
<protein>
    <submittedName>
        <fullName evidence="1">Uncharacterized protein</fullName>
    </submittedName>
</protein>
<evidence type="ECO:0000313" key="1">
    <source>
        <dbReference type="EMBL" id="BCR35563.1"/>
    </source>
</evidence>
<evidence type="ECO:0000313" key="2">
    <source>
        <dbReference type="Proteomes" id="UP000620133"/>
    </source>
</evidence>
<dbReference type="KEGG" id="manr:MPAN_004560"/>
<reference evidence="1" key="1">
    <citation type="submission" date="2021-01" db="EMBL/GenBank/DDBJ databases">
        <title>Draft genome sequence of Acholeplasmataceae bacterium strain Mahy22.</title>
        <authorList>
            <person name="Watanabe M."/>
            <person name="Kojima H."/>
            <person name="Fukui M."/>
        </authorList>
    </citation>
    <scope>NUCLEOTIDE SEQUENCE</scope>
    <source>
        <strain evidence="1">Mahy22</strain>
    </source>
</reference>
<dbReference type="EMBL" id="AP024412">
    <property type="protein sequence ID" value="BCR35563.1"/>
    <property type="molecule type" value="Genomic_DNA"/>
</dbReference>
<gene>
    <name evidence="1" type="ORF">MPAN_004560</name>
</gene>
<accession>A0A7U9XXF2</accession>
<sequence length="68" mass="7905">MLSLKEQQKVKDVLRQLNVRDDINMAFILDLIINSNKDISILSDKLDQVLRNQRNLADELETVLRKIG</sequence>
<name>A0A7U9XXF2_9MOLU</name>